<dbReference type="Proteomes" id="UP001162992">
    <property type="component" value="Chromosome 16"/>
</dbReference>
<evidence type="ECO:0000313" key="2">
    <source>
        <dbReference type="Proteomes" id="UP001162992"/>
    </source>
</evidence>
<name>A0ACC2BAM7_DIPCM</name>
<organism evidence="1 2">
    <name type="scientific">Diphasiastrum complanatum</name>
    <name type="common">Issler's clubmoss</name>
    <name type="synonym">Lycopodium complanatum</name>
    <dbReference type="NCBI Taxonomy" id="34168"/>
    <lineage>
        <taxon>Eukaryota</taxon>
        <taxon>Viridiplantae</taxon>
        <taxon>Streptophyta</taxon>
        <taxon>Embryophyta</taxon>
        <taxon>Tracheophyta</taxon>
        <taxon>Lycopodiopsida</taxon>
        <taxon>Lycopodiales</taxon>
        <taxon>Lycopodiaceae</taxon>
        <taxon>Lycopodioideae</taxon>
        <taxon>Diphasiastrum</taxon>
    </lineage>
</organism>
<proteinExistence type="predicted"/>
<evidence type="ECO:0000313" key="1">
    <source>
        <dbReference type="EMBL" id="KAJ7526834.1"/>
    </source>
</evidence>
<accession>A0ACC2BAM7</accession>
<keyword evidence="2" id="KW-1185">Reference proteome</keyword>
<gene>
    <name evidence="1" type="ORF">O6H91_16G025000</name>
</gene>
<sequence length="246" mass="27808">MAMAMVMKYVEEWDERLQEPREGKALLLAVLAWSAAFATLRFVLLPKRSGDFCNRFVSQLHVVVALVLSSLSVQDWSHPFHPLAAPASPLQIRAMSVSLAYFVYDFLCCLILAPGDISTAVHHIVSILSLAYGFFYATSGTELVACLWLMELSNPFMHAREMLKDFGLKDTWVNLCNDACFALIFTCARLVIGPYLVFVTLRANNPLLVKLGAVGMQLVSLFWFYKIVRLVRYKLLKGYRSRSKKL</sequence>
<comment type="caution">
    <text evidence="1">The sequence shown here is derived from an EMBL/GenBank/DDBJ whole genome shotgun (WGS) entry which is preliminary data.</text>
</comment>
<protein>
    <submittedName>
        <fullName evidence="1">Uncharacterized protein</fullName>
    </submittedName>
</protein>
<dbReference type="EMBL" id="CM055107">
    <property type="protein sequence ID" value="KAJ7526834.1"/>
    <property type="molecule type" value="Genomic_DNA"/>
</dbReference>
<reference evidence="2" key="1">
    <citation type="journal article" date="2024" name="Proc. Natl. Acad. Sci. U.S.A.">
        <title>Extraordinary preservation of gene collinearity over three hundred million years revealed in homosporous lycophytes.</title>
        <authorList>
            <person name="Li C."/>
            <person name="Wickell D."/>
            <person name="Kuo L.Y."/>
            <person name="Chen X."/>
            <person name="Nie B."/>
            <person name="Liao X."/>
            <person name="Peng D."/>
            <person name="Ji J."/>
            <person name="Jenkins J."/>
            <person name="Williams M."/>
            <person name="Shu S."/>
            <person name="Plott C."/>
            <person name="Barry K."/>
            <person name="Rajasekar S."/>
            <person name="Grimwood J."/>
            <person name="Han X."/>
            <person name="Sun S."/>
            <person name="Hou Z."/>
            <person name="He W."/>
            <person name="Dai G."/>
            <person name="Sun C."/>
            <person name="Schmutz J."/>
            <person name="Leebens-Mack J.H."/>
            <person name="Li F.W."/>
            <person name="Wang L."/>
        </authorList>
    </citation>
    <scope>NUCLEOTIDE SEQUENCE [LARGE SCALE GENOMIC DNA]</scope>
    <source>
        <strain evidence="2">cv. PW_Plant_1</strain>
    </source>
</reference>